<name>A0ABN4YQ00_SPOUR</name>
<dbReference type="Pfam" id="PF02632">
    <property type="entry name" value="BioY"/>
    <property type="match status" value="1"/>
</dbReference>
<organism evidence="10 11">
    <name type="scientific">Sporosarcina ureae</name>
    <dbReference type="NCBI Taxonomy" id="1571"/>
    <lineage>
        <taxon>Bacteria</taxon>
        <taxon>Bacillati</taxon>
        <taxon>Bacillota</taxon>
        <taxon>Bacilli</taxon>
        <taxon>Bacillales</taxon>
        <taxon>Caryophanaceae</taxon>
        <taxon>Sporosarcina</taxon>
    </lineage>
</organism>
<evidence type="ECO:0000256" key="6">
    <source>
        <dbReference type="ARBA" id="ARBA00022989"/>
    </source>
</evidence>
<protein>
    <recommendedName>
        <fullName evidence="8">Biotin transporter</fullName>
    </recommendedName>
</protein>
<evidence type="ECO:0000256" key="5">
    <source>
        <dbReference type="ARBA" id="ARBA00022692"/>
    </source>
</evidence>
<dbReference type="Gene3D" id="1.10.1760.20">
    <property type="match status" value="1"/>
</dbReference>
<evidence type="ECO:0000256" key="8">
    <source>
        <dbReference type="PIRNR" id="PIRNR016661"/>
    </source>
</evidence>
<dbReference type="EMBL" id="CP015108">
    <property type="protein sequence ID" value="ARF13932.1"/>
    <property type="molecule type" value="Genomic_DNA"/>
</dbReference>
<keyword evidence="3 8" id="KW-0813">Transport</keyword>
<evidence type="ECO:0000256" key="7">
    <source>
        <dbReference type="ARBA" id="ARBA00023136"/>
    </source>
</evidence>
<keyword evidence="11" id="KW-1185">Reference proteome</keyword>
<dbReference type="Proteomes" id="UP000192486">
    <property type="component" value="Chromosome"/>
</dbReference>
<evidence type="ECO:0000256" key="1">
    <source>
        <dbReference type="ARBA" id="ARBA00004651"/>
    </source>
</evidence>
<evidence type="ECO:0000256" key="9">
    <source>
        <dbReference type="SAM" id="Phobius"/>
    </source>
</evidence>
<feature type="transmembrane region" description="Helical" evidence="9">
    <location>
        <begin position="59"/>
        <end position="77"/>
    </location>
</feature>
<dbReference type="PANTHER" id="PTHR34295:SF4">
    <property type="entry name" value="BIOTIN TRANSPORTER BIOY-RELATED"/>
    <property type="match status" value="1"/>
</dbReference>
<dbReference type="InterPro" id="IPR003784">
    <property type="entry name" value="BioY"/>
</dbReference>
<dbReference type="PANTHER" id="PTHR34295">
    <property type="entry name" value="BIOTIN TRANSPORTER BIOY"/>
    <property type="match status" value="1"/>
</dbReference>
<comment type="similarity">
    <text evidence="2 8">Belongs to the BioY family.</text>
</comment>
<keyword evidence="4 8" id="KW-1003">Cell membrane</keyword>
<feature type="transmembrane region" description="Helical" evidence="9">
    <location>
        <begin position="83"/>
        <end position="104"/>
    </location>
</feature>
<feature type="transmembrane region" description="Helical" evidence="9">
    <location>
        <begin position="144"/>
        <end position="169"/>
    </location>
</feature>
<sequence>MMDSRNKLKMMIVTALFAAIIGIMAQLTIPLPLVPITGQTLAVGLAATILGSRYGTISVLVYLAMGAVGMPVFSGMSSGLGVIFGPTGGFLIGFIPTAFITGYYMERTSFKLPNAIIANILGMFVALAFGTVWLKFIAELSWTAAIMAGFVPFLIGGFIKAFLAAWAGIMVRGRLLTNRLLLA</sequence>
<evidence type="ECO:0000256" key="4">
    <source>
        <dbReference type="ARBA" id="ARBA00022475"/>
    </source>
</evidence>
<evidence type="ECO:0000256" key="3">
    <source>
        <dbReference type="ARBA" id="ARBA00022448"/>
    </source>
</evidence>
<evidence type="ECO:0000313" key="10">
    <source>
        <dbReference type="EMBL" id="ARF13932.1"/>
    </source>
</evidence>
<proteinExistence type="inferred from homology"/>
<feature type="transmembrane region" description="Helical" evidence="9">
    <location>
        <begin position="116"/>
        <end position="138"/>
    </location>
</feature>
<accession>A0ABN4YQ00</accession>
<keyword evidence="7 8" id="KW-0472">Membrane</keyword>
<evidence type="ECO:0000256" key="2">
    <source>
        <dbReference type="ARBA" id="ARBA00010692"/>
    </source>
</evidence>
<dbReference type="PIRSF" id="PIRSF016661">
    <property type="entry name" value="BioY"/>
    <property type="match status" value="1"/>
</dbReference>
<keyword evidence="6 9" id="KW-1133">Transmembrane helix</keyword>
<evidence type="ECO:0000313" key="11">
    <source>
        <dbReference type="Proteomes" id="UP000192486"/>
    </source>
</evidence>
<reference evidence="10 11" key="1">
    <citation type="submission" date="2016-04" db="EMBL/GenBank/DDBJ databases">
        <title>Comparative Genomics and Epigenetics of Sporosarcina ureae.</title>
        <authorList>
            <person name="Oliver A.S."/>
            <person name="Cooper K.K."/>
        </authorList>
    </citation>
    <scope>NUCLEOTIDE SEQUENCE [LARGE SCALE GENOMIC DNA]</scope>
    <source>
        <strain evidence="10 11">S204</strain>
    </source>
</reference>
<gene>
    <name evidence="10" type="ORF">SporoS204_07105</name>
</gene>
<keyword evidence="5 9" id="KW-0812">Transmembrane</keyword>
<dbReference type="RefSeq" id="WP_029054245.1">
    <property type="nucleotide sequence ID" value="NZ_CP015108.1"/>
</dbReference>
<comment type="subcellular location">
    <subcellularLocation>
        <location evidence="1 8">Cell membrane</location>
        <topology evidence="1 8">Multi-pass membrane protein</topology>
    </subcellularLocation>
</comment>